<organism evidence="1 2">
    <name type="scientific">Salibacterium salarium</name>
    <dbReference type="NCBI Taxonomy" id="284579"/>
    <lineage>
        <taxon>Bacteria</taxon>
        <taxon>Bacillati</taxon>
        <taxon>Bacillota</taxon>
        <taxon>Bacilli</taxon>
        <taxon>Bacillales</taxon>
        <taxon>Bacillaceae</taxon>
    </lineage>
</organism>
<gene>
    <name evidence="1" type="ORF">D7Z54_33065</name>
</gene>
<dbReference type="AlphaFoldDB" id="A0A428MSH7"/>
<dbReference type="Proteomes" id="UP000275076">
    <property type="component" value="Unassembled WGS sequence"/>
</dbReference>
<protein>
    <submittedName>
        <fullName evidence="1">Uncharacterized protein</fullName>
    </submittedName>
</protein>
<proteinExistence type="predicted"/>
<reference evidence="1 2" key="1">
    <citation type="submission" date="2018-10" db="EMBL/GenBank/DDBJ databases">
        <title>Draft genome sequence of Bacillus salarius IM0101, isolated from a hypersaline soil in Inner Mongolia, China.</title>
        <authorList>
            <person name="Yamprayoonswat W."/>
            <person name="Boonvisut S."/>
            <person name="Jumpathong W."/>
            <person name="Sittihan S."/>
            <person name="Ruangsuj P."/>
            <person name="Wanthongcharoen S."/>
            <person name="Thongpramul N."/>
            <person name="Pimmason S."/>
            <person name="Yu B."/>
            <person name="Yasawong M."/>
        </authorList>
    </citation>
    <scope>NUCLEOTIDE SEQUENCE [LARGE SCALE GENOMIC DNA]</scope>
    <source>
        <strain evidence="1 2">IM0101</strain>
    </source>
</reference>
<dbReference type="EMBL" id="RBVX01000095">
    <property type="protein sequence ID" value="RSL29096.1"/>
    <property type="molecule type" value="Genomic_DNA"/>
</dbReference>
<dbReference type="RefSeq" id="WP_125563170.1">
    <property type="nucleotide sequence ID" value="NZ_RBVX01000095.1"/>
</dbReference>
<sequence length="163" mass="18089">MTNHLPTATEDDILNEMEALVTLFSDAFPDATIVRQNIPKEPSPDTFVIAFQGDGTENETALTYVETREWQVIYVSGTAESDSSSVMRALNKAKKLTIGNPRMVIPINDGSLRYMRVSNFGISQVAELEDEQKSGLGVLQTTVRKARDQQVYDKIMNTGVRST</sequence>
<dbReference type="OrthoDB" id="2904691at2"/>
<evidence type="ECO:0000313" key="1">
    <source>
        <dbReference type="EMBL" id="RSL29096.1"/>
    </source>
</evidence>
<name>A0A428MSH7_9BACI</name>
<accession>A0A428MSH7</accession>
<comment type="caution">
    <text evidence="1">The sequence shown here is derived from an EMBL/GenBank/DDBJ whole genome shotgun (WGS) entry which is preliminary data.</text>
</comment>
<evidence type="ECO:0000313" key="2">
    <source>
        <dbReference type="Proteomes" id="UP000275076"/>
    </source>
</evidence>
<keyword evidence="2" id="KW-1185">Reference proteome</keyword>